<evidence type="ECO:0000313" key="2">
    <source>
        <dbReference type="EMBL" id="PJZ30709.1"/>
    </source>
</evidence>
<reference evidence="2 3" key="1">
    <citation type="submission" date="2017-07" db="EMBL/GenBank/DDBJ databases">
        <title>Leptospira spp. isolated from tropical soils.</title>
        <authorList>
            <person name="Thibeaux R."/>
            <person name="Iraola G."/>
            <person name="Ferres I."/>
            <person name="Bierque E."/>
            <person name="Girault D."/>
            <person name="Soupe-Gilbert M.-E."/>
            <person name="Picardeau M."/>
            <person name="Goarant C."/>
        </authorList>
    </citation>
    <scope>NUCLEOTIDE SEQUENCE [LARGE SCALE GENOMIC DNA]</scope>
    <source>
        <strain evidence="2 3">JW2-C-B1</strain>
    </source>
</reference>
<name>A0AAD0URY1_9LEPT</name>
<reference evidence="1 4" key="2">
    <citation type="submission" date="2018-11" db="EMBL/GenBank/DDBJ databases">
        <title>Complete genome sequence of Leptospira kmetyi isolate LS 001/16 from soil sample associated with a leptospirosis patient in Kelantan.</title>
        <authorList>
            <person name="Muhammad Yusoff F."/>
            <person name="Muhammad Yusoff S."/>
            <person name="Ahmad M.N."/>
            <person name="Yusof N.Y."/>
            <person name="Aziah I."/>
        </authorList>
    </citation>
    <scope>NUCLEOTIDE SEQUENCE [LARGE SCALE GENOMIC DNA]</scope>
    <source>
        <strain evidence="1 4">LS 001/16</strain>
    </source>
</reference>
<dbReference type="EMBL" id="NPDP01000008">
    <property type="protein sequence ID" value="PJZ30709.1"/>
    <property type="molecule type" value="Genomic_DNA"/>
</dbReference>
<gene>
    <name evidence="2" type="ORF">CH378_06235</name>
    <name evidence="1" type="ORF">EFP84_14180</name>
</gene>
<dbReference type="AlphaFoldDB" id="A0AAD0URY1"/>
<dbReference type="Proteomes" id="UP000276407">
    <property type="component" value="Chromosome 1"/>
</dbReference>
<evidence type="ECO:0000313" key="3">
    <source>
        <dbReference type="Proteomes" id="UP000231919"/>
    </source>
</evidence>
<accession>A0AAD0URY1</accession>
<evidence type="ECO:0000313" key="4">
    <source>
        <dbReference type="Proteomes" id="UP000276407"/>
    </source>
</evidence>
<evidence type="ECO:0000313" key="1">
    <source>
        <dbReference type="EMBL" id="AYV56535.1"/>
    </source>
</evidence>
<dbReference type="Proteomes" id="UP000231919">
    <property type="component" value="Unassembled WGS sequence"/>
</dbReference>
<sequence>MRIGFELSTKVESFSILFLQEETEYLKKRIRKPVPNFLRSDRKCLFRVTSGNSAKPEIEAYSFPKAEGANRTFDFDSR</sequence>
<proteinExistence type="predicted"/>
<keyword evidence="3" id="KW-1185">Reference proteome</keyword>
<dbReference type="EMBL" id="CP033614">
    <property type="protein sequence ID" value="AYV56535.1"/>
    <property type="molecule type" value="Genomic_DNA"/>
</dbReference>
<organism evidence="1 4">
    <name type="scientific">Leptospira kmetyi</name>
    <dbReference type="NCBI Taxonomy" id="408139"/>
    <lineage>
        <taxon>Bacteria</taxon>
        <taxon>Pseudomonadati</taxon>
        <taxon>Spirochaetota</taxon>
        <taxon>Spirochaetia</taxon>
        <taxon>Leptospirales</taxon>
        <taxon>Leptospiraceae</taxon>
        <taxon>Leptospira</taxon>
    </lineage>
</organism>
<protein>
    <submittedName>
        <fullName evidence="1">Uncharacterized protein</fullName>
    </submittedName>
</protein>
<dbReference type="KEGG" id="lkm:EFP84_14180"/>